<dbReference type="GeneID" id="79271483"/>
<keyword evidence="2" id="KW-0472">Membrane</keyword>
<protein>
    <submittedName>
        <fullName evidence="4">SHOCT domain-containing protein</fullName>
    </submittedName>
</protein>
<evidence type="ECO:0000259" key="3">
    <source>
        <dbReference type="Pfam" id="PF09851"/>
    </source>
</evidence>
<sequence>MNERAADRLRENATAVVSTLVTGIWLAALFSGQDWWLAALLFGYVVVVPLTAMLFGDEDDIEEWWDEEVNGLDGLSGSNEDADDHLAEPPTDPDTRDALDTLRERYARGELTDEQFERKLDRLLETESLEDVEDRRRRERESERGR</sequence>
<dbReference type="Pfam" id="PF09851">
    <property type="entry name" value="SHOCT"/>
    <property type="match status" value="1"/>
</dbReference>
<keyword evidence="5" id="KW-1185">Reference proteome</keyword>
<proteinExistence type="predicted"/>
<feature type="domain" description="SHOCT" evidence="3">
    <location>
        <begin position="97"/>
        <end position="124"/>
    </location>
</feature>
<dbReference type="InterPro" id="IPR018649">
    <property type="entry name" value="SHOCT"/>
</dbReference>
<dbReference type="Proteomes" id="UP001596388">
    <property type="component" value="Unassembled WGS sequence"/>
</dbReference>
<organism evidence="4 5">
    <name type="scientific">Halobaculum marinum</name>
    <dbReference type="NCBI Taxonomy" id="3031996"/>
    <lineage>
        <taxon>Archaea</taxon>
        <taxon>Methanobacteriati</taxon>
        <taxon>Methanobacteriota</taxon>
        <taxon>Stenosarchaea group</taxon>
        <taxon>Halobacteria</taxon>
        <taxon>Halobacteriales</taxon>
        <taxon>Haloferacaceae</taxon>
        <taxon>Halobaculum</taxon>
    </lineage>
</organism>
<dbReference type="RefSeq" id="WP_276237895.1">
    <property type="nucleotide sequence ID" value="NZ_CP119989.1"/>
</dbReference>
<accession>A0ABD5WXU2</accession>
<feature type="transmembrane region" description="Helical" evidence="2">
    <location>
        <begin position="36"/>
        <end position="55"/>
    </location>
</feature>
<evidence type="ECO:0000256" key="1">
    <source>
        <dbReference type="SAM" id="MobiDB-lite"/>
    </source>
</evidence>
<feature type="region of interest" description="Disordered" evidence="1">
    <location>
        <begin position="71"/>
        <end position="97"/>
    </location>
</feature>
<feature type="transmembrane region" description="Helical" evidence="2">
    <location>
        <begin position="12"/>
        <end position="30"/>
    </location>
</feature>
<keyword evidence="2" id="KW-1133">Transmembrane helix</keyword>
<comment type="caution">
    <text evidence="4">The sequence shown here is derived from an EMBL/GenBank/DDBJ whole genome shotgun (WGS) entry which is preliminary data.</text>
</comment>
<keyword evidence="2" id="KW-0812">Transmembrane</keyword>
<evidence type="ECO:0000256" key="2">
    <source>
        <dbReference type="SAM" id="Phobius"/>
    </source>
</evidence>
<gene>
    <name evidence="4" type="ORF">ACFQKD_09860</name>
</gene>
<name>A0ABD5WXU2_9EURY</name>
<dbReference type="AlphaFoldDB" id="A0ABD5WXU2"/>
<evidence type="ECO:0000313" key="5">
    <source>
        <dbReference type="Proteomes" id="UP001596388"/>
    </source>
</evidence>
<reference evidence="4 5" key="1">
    <citation type="journal article" date="2019" name="Int. J. Syst. Evol. Microbiol.">
        <title>The Global Catalogue of Microorganisms (GCM) 10K type strain sequencing project: providing services to taxonomists for standard genome sequencing and annotation.</title>
        <authorList>
            <consortium name="The Broad Institute Genomics Platform"/>
            <consortium name="The Broad Institute Genome Sequencing Center for Infectious Disease"/>
            <person name="Wu L."/>
            <person name="Ma J."/>
        </authorList>
    </citation>
    <scope>NUCLEOTIDE SEQUENCE [LARGE SCALE GENOMIC DNA]</scope>
    <source>
        <strain evidence="4 5">DT55</strain>
    </source>
</reference>
<dbReference type="EMBL" id="JBHTAG010000003">
    <property type="protein sequence ID" value="MFC7097608.1"/>
    <property type="molecule type" value="Genomic_DNA"/>
</dbReference>
<evidence type="ECO:0000313" key="4">
    <source>
        <dbReference type="EMBL" id="MFC7097608.1"/>
    </source>
</evidence>